<feature type="domain" description="Nitrile hydratase alpha/Thiocyanate hydrolase gamma" evidence="2">
    <location>
        <begin position="8"/>
        <end position="60"/>
    </location>
</feature>
<dbReference type="InterPro" id="IPR004232">
    <property type="entry name" value="CN_Hdrtase_a/SCN_Hdrlase_g"/>
</dbReference>
<comment type="caution">
    <text evidence="3">The sequence shown here is derived from an EMBL/GenBank/DDBJ whole genome shotgun (WGS) entry which is preliminary data.</text>
</comment>
<name>A0A5R9GG91_9BACL</name>
<dbReference type="EMBL" id="VCIW01000007">
    <property type="protein sequence ID" value="TLS51733.1"/>
    <property type="molecule type" value="Genomic_DNA"/>
</dbReference>
<dbReference type="NCBIfam" id="TIGR03793">
    <property type="entry name" value="leader_NHLP"/>
    <property type="match status" value="1"/>
</dbReference>
<protein>
    <submittedName>
        <fullName evidence="3">NHLP leader peptide family natural product</fullName>
    </submittedName>
</protein>
<dbReference type="Pfam" id="PF02979">
    <property type="entry name" value="NHase_alpha"/>
    <property type="match status" value="1"/>
</dbReference>
<dbReference type="InterPro" id="IPR022513">
    <property type="entry name" value="TOMM_pelo"/>
</dbReference>
<evidence type="ECO:0000256" key="1">
    <source>
        <dbReference type="ARBA" id="ARBA00022723"/>
    </source>
</evidence>
<dbReference type="Gene3D" id="3.90.330.10">
    <property type="entry name" value="Nitrile hydratase alpha /Thiocyanate hydrolase gamma"/>
    <property type="match status" value="2"/>
</dbReference>
<gene>
    <name evidence="3" type="ORF">FE782_12510</name>
</gene>
<keyword evidence="4" id="KW-1185">Reference proteome</keyword>
<sequence length="81" mass="9021">MSMDSLKVKIIQKAWEDPQFKAQLLADPKSALEASFGLKLPEGIELKAVEETPTQFYLVLPPNPADLKSVDGSDEVQYVWS</sequence>
<dbReference type="AlphaFoldDB" id="A0A5R9GG91"/>
<evidence type="ECO:0000313" key="3">
    <source>
        <dbReference type="EMBL" id="TLS51733.1"/>
    </source>
</evidence>
<dbReference type="RefSeq" id="WP_138194440.1">
    <property type="nucleotide sequence ID" value="NZ_VCIW01000007.1"/>
</dbReference>
<dbReference type="InterPro" id="IPR036648">
    <property type="entry name" value="CN_Hdrase_a/SCN_Hdrase_g_sf"/>
</dbReference>
<dbReference type="Proteomes" id="UP000309676">
    <property type="component" value="Unassembled WGS sequence"/>
</dbReference>
<keyword evidence="1" id="KW-0479">Metal-binding</keyword>
<evidence type="ECO:0000259" key="2">
    <source>
        <dbReference type="Pfam" id="PF02979"/>
    </source>
</evidence>
<dbReference type="OrthoDB" id="1371078at2"/>
<evidence type="ECO:0000313" key="4">
    <source>
        <dbReference type="Proteomes" id="UP000309676"/>
    </source>
</evidence>
<accession>A0A5R9GG91</accession>
<organism evidence="3 4">
    <name type="scientific">Paenibacillus antri</name>
    <dbReference type="NCBI Taxonomy" id="2582848"/>
    <lineage>
        <taxon>Bacteria</taxon>
        <taxon>Bacillati</taxon>
        <taxon>Bacillota</taxon>
        <taxon>Bacilli</taxon>
        <taxon>Bacillales</taxon>
        <taxon>Paenibacillaceae</taxon>
        <taxon>Paenibacillus</taxon>
    </lineage>
</organism>
<dbReference type="GO" id="GO:0003824">
    <property type="term" value="F:catalytic activity"/>
    <property type="evidence" value="ECO:0007669"/>
    <property type="project" value="InterPro"/>
</dbReference>
<reference evidence="3 4" key="1">
    <citation type="submission" date="2019-05" db="EMBL/GenBank/DDBJ databases">
        <authorList>
            <person name="Narsing Rao M.P."/>
            <person name="Li W.J."/>
        </authorList>
    </citation>
    <scope>NUCLEOTIDE SEQUENCE [LARGE SCALE GENOMIC DNA]</scope>
    <source>
        <strain evidence="3 4">SYSU_K30003</strain>
    </source>
</reference>
<dbReference type="SUPFAM" id="SSF56209">
    <property type="entry name" value="Nitrile hydratase alpha chain"/>
    <property type="match status" value="1"/>
</dbReference>
<dbReference type="GO" id="GO:0046914">
    <property type="term" value="F:transition metal ion binding"/>
    <property type="evidence" value="ECO:0007669"/>
    <property type="project" value="InterPro"/>
</dbReference>
<proteinExistence type="predicted"/>